<protein>
    <submittedName>
        <fullName evidence="1">Uncharacterized protein</fullName>
    </submittedName>
</protein>
<name>A0A6C2U7P0_PONDE</name>
<reference evidence="1 2" key="1">
    <citation type="submission" date="2019-04" db="EMBL/GenBank/DDBJ databases">
        <authorList>
            <person name="Van Vliet M D."/>
        </authorList>
    </citation>
    <scope>NUCLEOTIDE SEQUENCE [LARGE SCALE GENOMIC DNA]</scope>
    <source>
        <strain evidence="1 2">F1</strain>
    </source>
</reference>
<sequence>MKTQRTVAVSDVLEGQRPLSPVGANADLPAPLHGRQRNVARPARPATLHIAGLLAALLLSSCRTVPYADLDSEWLPDRHSMSNRETEGTRIVGIHKVFEATCRWHTLCITGIINLTGDIA</sequence>
<organism evidence="1 2">
    <name type="scientific">Pontiella desulfatans</name>
    <dbReference type="NCBI Taxonomy" id="2750659"/>
    <lineage>
        <taxon>Bacteria</taxon>
        <taxon>Pseudomonadati</taxon>
        <taxon>Kiritimatiellota</taxon>
        <taxon>Kiritimatiellia</taxon>
        <taxon>Kiritimatiellales</taxon>
        <taxon>Pontiellaceae</taxon>
        <taxon>Pontiella</taxon>
    </lineage>
</organism>
<dbReference type="EMBL" id="CAAHFG010000003">
    <property type="protein sequence ID" value="VGO15843.1"/>
    <property type="molecule type" value="Genomic_DNA"/>
</dbReference>
<evidence type="ECO:0000313" key="1">
    <source>
        <dbReference type="EMBL" id="VGO15843.1"/>
    </source>
</evidence>
<proteinExistence type="predicted"/>
<gene>
    <name evidence="1" type="ORF">PDESU_04430</name>
</gene>
<evidence type="ECO:0000313" key="2">
    <source>
        <dbReference type="Proteomes" id="UP000366872"/>
    </source>
</evidence>
<dbReference type="AlphaFoldDB" id="A0A6C2U7P0"/>
<dbReference type="Proteomes" id="UP000366872">
    <property type="component" value="Unassembled WGS sequence"/>
</dbReference>
<accession>A0A6C2U7P0</accession>
<keyword evidence="2" id="KW-1185">Reference proteome</keyword>